<dbReference type="InterPro" id="IPR000914">
    <property type="entry name" value="SBP_5_dom"/>
</dbReference>
<dbReference type="PROSITE" id="PS51257">
    <property type="entry name" value="PROKAR_LIPOPROTEIN"/>
    <property type="match status" value="1"/>
</dbReference>
<dbReference type="GO" id="GO:0042597">
    <property type="term" value="C:periplasmic space"/>
    <property type="evidence" value="ECO:0007669"/>
    <property type="project" value="UniProtKB-ARBA"/>
</dbReference>
<dbReference type="EMBL" id="JAEQMM010000003">
    <property type="protein sequence ID" value="MBT1137808.1"/>
    <property type="molecule type" value="Genomic_DNA"/>
</dbReference>
<sequence length="541" mass="60211">MRKKYLGFGITISGMILLLVGCGRATSSATHHSRTLNLMQTATLTTLDSTNQATLPEFNTLVNTTEGLYRLNSQDQPVPAMATKMVKPVHHGTVYVFHIRKSAKWSNGDPVVASDFEYAWKRAMNPANKPVYTYIFSGIKNADAINSGKKSYRSLGIKATGKRTLKITLDHPIAAFNKLVTVPVFLPQDQKFVTKVGTSRYGTSASTTVSNGAFKVASWTGSNDTYLLKRNRYYWDQKAIHLKQIRYQTVKDANTAHNLFEDGKLDDATISGVTAKSLQHDTAVKHVDRAWTYYLQVNQRAGQPLENRKLRQALSLVINRQQLTKTVLADGSKPASSFVSPGTAVDPTTKRDFSAETSTSTKVNIAKAKRLWAAGLKETKVKGTVQLTLVGDDQDVTKNVAQFVQQQVQQHLSRVKVSTKNVPDKGLQNLKSDGQFGLSQWYWLADFADPVNYLGVLQSGNSMNSGRFSDKTYDDLLTKAKQTSSQKQYWQSLRQAANRLQNQMGIVPLYYVSETHLVTHKLAGVEYHAAGETDYTRAYFK</sequence>
<dbReference type="InterPro" id="IPR039424">
    <property type="entry name" value="SBP_5"/>
</dbReference>
<gene>
    <name evidence="8" type="ORF">JKL17_06670</name>
    <name evidence="7" type="ORF">LPA65_06110</name>
</gene>
<comment type="subcellular location">
    <subcellularLocation>
        <location evidence="1">Cell envelope</location>
    </subcellularLocation>
</comment>
<dbReference type="Gene3D" id="3.40.190.10">
    <property type="entry name" value="Periplasmic binding protein-like II"/>
    <property type="match status" value="1"/>
</dbReference>
<name>A0AAN1Q133_9LACO</name>
<dbReference type="EMBL" id="CP032751">
    <property type="protein sequence ID" value="AYJ35367.1"/>
    <property type="molecule type" value="Genomic_DNA"/>
</dbReference>
<evidence type="ECO:0000256" key="5">
    <source>
        <dbReference type="ARBA" id="ARBA00022856"/>
    </source>
</evidence>
<dbReference type="Proteomes" id="UP000694640">
    <property type="component" value="Unassembled WGS sequence"/>
</dbReference>
<evidence type="ECO:0000256" key="4">
    <source>
        <dbReference type="ARBA" id="ARBA00022729"/>
    </source>
</evidence>
<dbReference type="AlphaFoldDB" id="A0AAN1Q133"/>
<reference evidence="8 10" key="2">
    <citation type="submission" date="2021-01" db="EMBL/GenBank/DDBJ databases">
        <title>High-quality draft genome sequence data of six Lactiplantibacillus plantarum subsp. argentoratensis strains isolated from various Greek sourdoughs.</title>
        <authorList>
            <person name="Syrokou M.K."/>
            <person name="Paramithiotis S."/>
            <person name="Skandamis P.N."/>
            <person name="Drosinos E.H."/>
            <person name="Bosnea L."/>
            <person name="Mataragas M."/>
        </authorList>
    </citation>
    <scope>NUCLEOTIDE SEQUENCE [LARGE SCALE GENOMIC DNA]</scope>
    <source>
        <strain evidence="8 10">LQC 2520</strain>
    </source>
</reference>
<accession>A0AAN1Q133</accession>
<evidence type="ECO:0000256" key="1">
    <source>
        <dbReference type="ARBA" id="ARBA00004196"/>
    </source>
</evidence>
<evidence type="ECO:0000313" key="8">
    <source>
        <dbReference type="EMBL" id="MBT1137808.1"/>
    </source>
</evidence>
<comment type="similarity">
    <text evidence="2">Belongs to the bacterial solute-binding protein 5 family.</text>
</comment>
<dbReference type="GO" id="GO:1904680">
    <property type="term" value="F:peptide transmembrane transporter activity"/>
    <property type="evidence" value="ECO:0007669"/>
    <property type="project" value="TreeGrafter"/>
</dbReference>
<evidence type="ECO:0000313" key="10">
    <source>
        <dbReference type="Proteomes" id="UP000694640"/>
    </source>
</evidence>
<evidence type="ECO:0000256" key="2">
    <source>
        <dbReference type="ARBA" id="ARBA00005695"/>
    </source>
</evidence>
<dbReference type="CDD" id="cd08504">
    <property type="entry name" value="PBP2_OppA"/>
    <property type="match status" value="1"/>
</dbReference>
<dbReference type="SUPFAM" id="SSF53850">
    <property type="entry name" value="Periplasmic binding protein-like II"/>
    <property type="match status" value="1"/>
</dbReference>
<evidence type="ECO:0000313" key="9">
    <source>
        <dbReference type="Proteomes" id="UP000281644"/>
    </source>
</evidence>
<keyword evidence="5" id="KW-0571">Peptide transport</keyword>
<reference evidence="7 9" key="1">
    <citation type="submission" date="2018-10" db="EMBL/GenBank/DDBJ databases">
        <title>Genome sequencing of Lactobacillus species.</title>
        <authorList>
            <person name="Baek C."/>
            <person name="Yi H."/>
        </authorList>
    </citation>
    <scope>NUCLEOTIDE SEQUENCE [LARGE SCALE GENOMIC DNA]</scope>
    <source>
        <strain evidence="7 9">DSM 16365</strain>
    </source>
</reference>
<dbReference type="GO" id="GO:0030313">
    <property type="term" value="C:cell envelope"/>
    <property type="evidence" value="ECO:0007669"/>
    <property type="project" value="UniProtKB-SubCell"/>
</dbReference>
<evidence type="ECO:0000313" key="7">
    <source>
        <dbReference type="EMBL" id="AYJ35367.1"/>
    </source>
</evidence>
<evidence type="ECO:0000256" key="3">
    <source>
        <dbReference type="ARBA" id="ARBA00022448"/>
    </source>
</evidence>
<dbReference type="GO" id="GO:0015833">
    <property type="term" value="P:peptide transport"/>
    <property type="evidence" value="ECO:0007669"/>
    <property type="project" value="UniProtKB-KW"/>
</dbReference>
<proteinExistence type="inferred from homology"/>
<dbReference type="PANTHER" id="PTHR30290">
    <property type="entry name" value="PERIPLASMIC BINDING COMPONENT OF ABC TRANSPORTER"/>
    <property type="match status" value="1"/>
</dbReference>
<evidence type="ECO:0000259" key="6">
    <source>
        <dbReference type="Pfam" id="PF00496"/>
    </source>
</evidence>
<dbReference type="Gene3D" id="3.10.105.10">
    <property type="entry name" value="Dipeptide-binding Protein, Domain 3"/>
    <property type="match status" value="1"/>
</dbReference>
<dbReference type="Proteomes" id="UP000281644">
    <property type="component" value="Chromosome"/>
</dbReference>
<dbReference type="PIRSF" id="PIRSF002741">
    <property type="entry name" value="MppA"/>
    <property type="match status" value="1"/>
</dbReference>
<dbReference type="InterPro" id="IPR030678">
    <property type="entry name" value="Peptide/Ni-bd"/>
</dbReference>
<dbReference type="RefSeq" id="WP_057717631.1">
    <property type="nucleotide sequence ID" value="NZ_BJZD01000001.1"/>
</dbReference>
<keyword evidence="4" id="KW-0732">Signal</keyword>
<dbReference type="PANTHER" id="PTHR30290:SF10">
    <property type="entry name" value="PERIPLASMIC OLIGOPEPTIDE-BINDING PROTEIN-RELATED"/>
    <property type="match status" value="1"/>
</dbReference>
<dbReference type="KEGG" id="larg:LPA65_06110"/>
<dbReference type="FunFam" id="3.90.76.10:FF:000001">
    <property type="entry name" value="Oligopeptide ABC transporter substrate-binding protein"/>
    <property type="match status" value="1"/>
</dbReference>
<protein>
    <submittedName>
        <fullName evidence="7">Peptide ABC transporter substrate-binding protein</fullName>
    </submittedName>
</protein>
<feature type="domain" description="Solute-binding protein family 5" evidence="6">
    <location>
        <begin position="76"/>
        <end position="463"/>
    </location>
</feature>
<dbReference type="GO" id="GO:0043190">
    <property type="term" value="C:ATP-binding cassette (ABC) transporter complex"/>
    <property type="evidence" value="ECO:0007669"/>
    <property type="project" value="InterPro"/>
</dbReference>
<dbReference type="Pfam" id="PF00496">
    <property type="entry name" value="SBP_bac_5"/>
    <property type="match status" value="1"/>
</dbReference>
<dbReference type="Gene3D" id="3.90.76.10">
    <property type="entry name" value="Dipeptide-binding Protein, Domain 1"/>
    <property type="match status" value="1"/>
</dbReference>
<organism evidence="7 9">
    <name type="scientific">Lactiplantibacillus argentoratensis</name>
    <dbReference type="NCBI Taxonomy" id="271881"/>
    <lineage>
        <taxon>Bacteria</taxon>
        <taxon>Bacillati</taxon>
        <taxon>Bacillota</taxon>
        <taxon>Bacilli</taxon>
        <taxon>Lactobacillales</taxon>
        <taxon>Lactobacillaceae</taxon>
        <taxon>Lactiplantibacillus</taxon>
    </lineage>
</organism>
<keyword evidence="3" id="KW-0813">Transport</keyword>
<keyword evidence="5" id="KW-0653">Protein transport</keyword>
<keyword evidence="10" id="KW-1185">Reference proteome</keyword>